<evidence type="ECO:0000259" key="2">
    <source>
        <dbReference type="PROSITE" id="PS50937"/>
    </source>
</evidence>
<dbReference type="RefSeq" id="WP_238293910.1">
    <property type="nucleotide sequence ID" value="NZ_BPQS01000085.1"/>
</dbReference>
<dbReference type="EMBL" id="JAUFPT010000047">
    <property type="protein sequence ID" value="MDN3571823.1"/>
    <property type="molecule type" value="Genomic_DNA"/>
</dbReference>
<dbReference type="InterPro" id="IPR047057">
    <property type="entry name" value="MerR_fam"/>
</dbReference>
<dbReference type="Pfam" id="PF13411">
    <property type="entry name" value="MerR_1"/>
    <property type="match status" value="1"/>
</dbReference>
<dbReference type="SUPFAM" id="SSF46955">
    <property type="entry name" value="Putative DNA-binding domain"/>
    <property type="match status" value="1"/>
</dbReference>
<dbReference type="Proteomes" id="UP001244297">
    <property type="component" value="Unassembled WGS sequence"/>
</dbReference>
<reference evidence="4" key="1">
    <citation type="journal article" date="2019" name="Int. J. Syst. Evol. Microbiol.">
        <title>The Global Catalogue of Microorganisms (GCM) 10K type strain sequencing project: providing services to taxonomists for standard genome sequencing and annotation.</title>
        <authorList>
            <consortium name="The Broad Institute Genomics Platform"/>
            <consortium name="The Broad Institute Genome Sequencing Center for Infectious Disease"/>
            <person name="Wu L."/>
            <person name="Ma J."/>
        </authorList>
    </citation>
    <scope>NUCLEOTIDE SEQUENCE [LARGE SCALE GENOMIC DNA]</scope>
    <source>
        <strain evidence="4">CECT 7806</strain>
    </source>
</reference>
<dbReference type="Gene3D" id="1.10.1660.10">
    <property type="match status" value="1"/>
</dbReference>
<feature type="domain" description="HTH merR-type" evidence="2">
    <location>
        <begin position="5"/>
        <end position="72"/>
    </location>
</feature>
<dbReference type="SMART" id="SM00422">
    <property type="entry name" value="HTH_MERR"/>
    <property type="match status" value="1"/>
</dbReference>
<gene>
    <name evidence="3" type="ORF">QWZ18_14455</name>
</gene>
<protein>
    <submittedName>
        <fullName evidence="3">MerR family DNA-binding transcriptional regulator</fullName>
    </submittedName>
</protein>
<dbReference type="CDD" id="cd04776">
    <property type="entry name" value="HTH_GnyR"/>
    <property type="match status" value="1"/>
</dbReference>
<dbReference type="PROSITE" id="PS50937">
    <property type="entry name" value="HTH_MERR_2"/>
    <property type="match status" value="1"/>
</dbReference>
<dbReference type="InterPro" id="IPR009061">
    <property type="entry name" value="DNA-bd_dom_put_sf"/>
</dbReference>
<keyword evidence="4" id="KW-1185">Reference proteome</keyword>
<dbReference type="PANTHER" id="PTHR30204:SF58">
    <property type="entry name" value="HTH-TYPE TRANSCRIPTIONAL REGULATOR YFMP"/>
    <property type="match status" value="1"/>
</dbReference>
<name>A0ABT8APJ6_9HYPH</name>
<dbReference type="InterPro" id="IPR000551">
    <property type="entry name" value="MerR-type_HTH_dom"/>
</dbReference>
<dbReference type="GO" id="GO:0003677">
    <property type="term" value="F:DNA binding"/>
    <property type="evidence" value="ECO:0007669"/>
    <property type="project" value="UniProtKB-KW"/>
</dbReference>
<organism evidence="3 4">
    <name type="scientific">Methylobacterium longum</name>
    <dbReference type="NCBI Taxonomy" id="767694"/>
    <lineage>
        <taxon>Bacteria</taxon>
        <taxon>Pseudomonadati</taxon>
        <taxon>Pseudomonadota</taxon>
        <taxon>Alphaproteobacteria</taxon>
        <taxon>Hyphomicrobiales</taxon>
        <taxon>Methylobacteriaceae</taxon>
        <taxon>Methylobacterium</taxon>
    </lineage>
</organism>
<sequence>MSDTLYTVTRLAQELGVTARTVRFYEDKGLLNPQRAGNTRIFAHRDKVRLILILRGKRLGFSLREIKDYLNLYDVDPTQKEQWRDLLKKIQGRIDHLVEQQKALVETLGELEKLKLYALTALDGSEPAQARRAR</sequence>
<dbReference type="PANTHER" id="PTHR30204">
    <property type="entry name" value="REDOX-CYCLING DRUG-SENSING TRANSCRIPTIONAL ACTIVATOR SOXR"/>
    <property type="match status" value="1"/>
</dbReference>
<evidence type="ECO:0000313" key="3">
    <source>
        <dbReference type="EMBL" id="MDN3571823.1"/>
    </source>
</evidence>
<proteinExistence type="predicted"/>
<evidence type="ECO:0000313" key="4">
    <source>
        <dbReference type="Proteomes" id="UP001244297"/>
    </source>
</evidence>
<keyword evidence="1 3" id="KW-0238">DNA-binding</keyword>
<accession>A0ABT8APJ6</accession>
<evidence type="ECO:0000256" key="1">
    <source>
        <dbReference type="ARBA" id="ARBA00023125"/>
    </source>
</evidence>
<comment type="caution">
    <text evidence="3">The sequence shown here is derived from an EMBL/GenBank/DDBJ whole genome shotgun (WGS) entry which is preliminary data.</text>
</comment>